<proteinExistence type="predicted"/>
<evidence type="ECO:0000313" key="1">
    <source>
        <dbReference type="EMBL" id="KAG5184412.1"/>
    </source>
</evidence>
<name>A0A835YZ30_9STRA</name>
<protein>
    <submittedName>
        <fullName evidence="1">Uncharacterized protein</fullName>
    </submittedName>
</protein>
<reference evidence="1" key="1">
    <citation type="submission" date="2021-02" db="EMBL/GenBank/DDBJ databases">
        <title>First Annotated Genome of the Yellow-green Alga Tribonema minus.</title>
        <authorList>
            <person name="Mahan K.M."/>
        </authorList>
    </citation>
    <scope>NUCLEOTIDE SEQUENCE</scope>
    <source>
        <strain evidence="1">UTEX B ZZ1240</strain>
    </source>
</reference>
<feature type="non-terminal residue" evidence="1">
    <location>
        <position position="1"/>
    </location>
</feature>
<accession>A0A835YZ30</accession>
<dbReference type="OrthoDB" id="2686308at2759"/>
<dbReference type="AlphaFoldDB" id="A0A835YZ30"/>
<feature type="non-terminal residue" evidence="1">
    <location>
        <position position="57"/>
    </location>
</feature>
<organism evidence="1 2">
    <name type="scientific">Tribonema minus</name>
    <dbReference type="NCBI Taxonomy" id="303371"/>
    <lineage>
        <taxon>Eukaryota</taxon>
        <taxon>Sar</taxon>
        <taxon>Stramenopiles</taxon>
        <taxon>Ochrophyta</taxon>
        <taxon>PX clade</taxon>
        <taxon>Xanthophyceae</taxon>
        <taxon>Tribonematales</taxon>
        <taxon>Tribonemataceae</taxon>
        <taxon>Tribonema</taxon>
    </lineage>
</organism>
<sequence length="57" mass="6880">LFNLKFSFEGRSLYTFLNRKWFFDKVYNDFVSQFLLNLSYHTTYKVVDRGIIETCGP</sequence>
<gene>
    <name evidence="1" type="ORF">JKP88DRAFT_139549</name>
</gene>
<keyword evidence="2" id="KW-1185">Reference proteome</keyword>
<dbReference type="EMBL" id="JAFCMP010000168">
    <property type="protein sequence ID" value="KAG5184412.1"/>
    <property type="molecule type" value="Genomic_DNA"/>
</dbReference>
<evidence type="ECO:0000313" key="2">
    <source>
        <dbReference type="Proteomes" id="UP000664859"/>
    </source>
</evidence>
<comment type="caution">
    <text evidence="1">The sequence shown here is derived from an EMBL/GenBank/DDBJ whole genome shotgun (WGS) entry which is preliminary data.</text>
</comment>
<dbReference type="Proteomes" id="UP000664859">
    <property type="component" value="Unassembled WGS sequence"/>
</dbReference>